<evidence type="ECO:0008006" key="4">
    <source>
        <dbReference type="Google" id="ProtNLM"/>
    </source>
</evidence>
<feature type="compositionally biased region" description="Low complexity" evidence="1">
    <location>
        <begin position="1"/>
        <end position="12"/>
    </location>
</feature>
<dbReference type="CDD" id="cd12148">
    <property type="entry name" value="fungal_TF_MHR"/>
    <property type="match status" value="1"/>
</dbReference>
<dbReference type="InParanoid" id="A0A1X2H292"/>
<accession>A0A1X2H292</accession>
<proteinExistence type="predicted"/>
<feature type="region of interest" description="Disordered" evidence="1">
    <location>
        <begin position="1"/>
        <end position="25"/>
    </location>
</feature>
<dbReference type="EMBL" id="MCGN01000011">
    <property type="protein sequence ID" value="ORY91131.1"/>
    <property type="molecule type" value="Genomic_DNA"/>
</dbReference>
<comment type="caution">
    <text evidence="2">The sequence shown here is derived from an EMBL/GenBank/DDBJ whole genome shotgun (WGS) entry which is preliminary data.</text>
</comment>
<feature type="region of interest" description="Disordered" evidence="1">
    <location>
        <begin position="528"/>
        <end position="559"/>
    </location>
</feature>
<evidence type="ECO:0000313" key="3">
    <source>
        <dbReference type="Proteomes" id="UP000242180"/>
    </source>
</evidence>
<protein>
    <recommendedName>
        <fullName evidence="4">Transcription factor domain-containing protein</fullName>
    </recommendedName>
</protein>
<gene>
    <name evidence="2" type="ORF">BCR43DRAFT_498556</name>
</gene>
<name>A0A1X2H292_SYNRA</name>
<dbReference type="OrthoDB" id="2354504at2759"/>
<reference evidence="2 3" key="1">
    <citation type="submission" date="2016-07" db="EMBL/GenBank/DDBJ databases">
        <title>Pervasive Adenine N6-methylation of Active Genes in Fungi.</title>
        <authorList>
            <consortium name="DOE Joint Genome Institute"/>
            <person name="Mondo S.J."/>
            <person name="Dannebaum R.O."/>
            <person name="Kuo R.C."/>
            <person name="Labutti K."/>
            <person name="Haridas S."/>
            <person name="Kuo A."/>
            <person name="Salamov A."/>
            <person name="Ahrendt S.R."/>
            <person name="Lipzen A."/>
            <person name="Sullivan W."/>
            <person name="Andreopoulos W.B."/>
            <person name="Clum A."/>
            <person name="Lindquist E."/>
            <person name="Daum C."/>
            <person name="Ramamoorthy G.K."/>
            <person name="Gryganskyi A."/>
            <person name="Culley D."/>
            <person name="Magnuson J.K."/>
            <person name="James T.Y."/>
            <person name="O'Malley M.A."/>
            <person name="Stajich J.E."/>
            <person name="Spatafora J.W."/>
            <person name="Visel A."/>
            <person name="Grigoriev I.V."/>
        </authorList>
    </citation>
    <scope>NUCLEOTIDE SEQUENCE [LARGE SCALE GENOMIC DNA]</scope>
    <source>
        <strain evidence="2 3">NRRL 2496</strain>
    </source>
</reference>
<keyword evidence="3" id="KW-1185">Reference proteome</keyword>
<dbReference type="OMA" id="HHMFLAI"/>
<sequence>MEQNRSSHSIHSLSRHRWKPLSPRAPCRPRRRVVSPWQQFSKATLHVTSYSDLERHLRAMGLLGQVRDEDRKIQQFTAVDTSRPDPEKEAITTMMTMIPSSIRLDLDTSHMLDAVMERAMAHWCCIGFKVAPMPLAFVRNWRRAPAPILYSIAAISLVSLSESTVCNVHDRKTIQTAPFTKDVAMELYQRARRLVDDILFENTLDPVVIQCYFCLSYTSNLLRLYEQQRTWAGLAAIALRQRSTVLFKQENDSMNGQDELTLLCWYRWYYIDAWMCLVSDRDCLLPDDPPPPPLPRNTLAYSQDDETEFNREHLYSFAVLARYMRRFIRAIHSHALFDRNNQPSAVFYRIDYELNAWYDTLPPAEKLRPAFKARQNSPSPTFSPPHDIHLYLCYHAMRLVVLFQFLQGTPPERTMVDSLETNVLILQGLQHLKDIGCDQSTYHHMFLAIHSTARRVYSLTFLSKAYEKLRGYAINQLHMNLTLLRSTLAYVNDTFKLRLHAAKCQEEIDQLNILGTGSAMFVFKTNAARSTKKQKPRTKRSDKDMQELPPVSLYNERNL</sequence>
<dbReference type="STRING" id="13706.A0A1X2H292"/>
<evidence type="ECO:0000313" key="2">
    <source>
        <dbReference type="EMBL" id="ORY91131.1"/>
    </source>
</evidence>
<evidence type="ECO:0000256" key="1">
    <source>
        <dbReference type="SAM" id="MobiDB-lite"/>
    </source>
</evidence>
<dbReference type="Proteomes" id="UP000242180">
    <property type="component" value="Unassembled WGS sequence"/>
</dbReference>
<organism evidence="2 3">
    <name type="scientific">Syncephalastrum racemosum</name>
    <name type="common">Filamentous fungus</name>
    <dbReference type="NCBI Taxonomy" id="13706"/>
    <lineage>
        <taxon>Eukaryota</taxon>
        <taxon>Fungi</taxon>
        <taxon>Fungi incertae sedis</taxon>
        <taxon>Mucoromycota</taxon>
        <taxon>Mucoromycotina</taxon>
        <taxon>Mucoromycetes</taxon>
        <taxon>Mucorales</taxon>
        <taxon>Syncephalastraceae</taxon>
        <taxon>Syncephalastrum</taxon>
    </lineage>
</organism>
<dbReference type="AlphaFoldDB" id="A0A1X2H292"/>